<reference evidence="10" key="1">
    <citation type="submission" date="2016-06" db="EMBL/GenBank/DDBJ databases">
        <title>Draft Genome sequence of the fungus Inonotus baumii.</title>
        <authorList>
            <person name="Zhu H."/>
            <person name="Lin W."/>
        </authorList>
    </citation>
    <scope>NUCLEOTIDE SEQUENCE</scope>
    <source>
        <strain evidence="10">821</strain>
    </source>
</reference>
<dbReference type="InterPro" id="IPR007121">
    <property type="entry name" value="RNA_pol_bsu_CS"/>
</dbReference>
<dbReference type="Pfam" id="PF04560">
    <property type="entry name" value="RNA_pol_Rpb2_7"/>
    <property type="match status" value="1"/>
</dbReference>
<evidence type="ECO:0000259" key="8">
    <source>
        <dbReference type="Pfam" id="PF00562"/>
    </source>
</evidence>
<dbReference type="PANTHER" id="PTHR20856">
    <property type="entry name" value="DNA-DIRECTED RNA POLYMERASE I SUBUNIT 2"/>
    <property type="match status" value="1"/>
</dbReference>
<keyword evidence="5" id="KW-0548">Nucleotidyltransferase</keyword>
<evidence type="ECO:0000256" key="7">
    <source>
        <dbReference type="SAM" id="MobiDB-lite"/>
    </source>
</evidence>
<dbReference type="EMBL" id="LNZH02000206">
    <property type="protein sequence ID" value="OCB85858.1"/>
    <property type="molecule type" value="Genomic_DNA"/>
</dbReference>
<comment type="similarity">
    <text evidence="1">Belongs to the RNA polymerase beta chain family.</text>
</comment>
<dbReference type="GO" id="GO:0000428">
    <property type="term" value="C:DNA-directed RNA polymerase complex"/>
    <property type="evidence" value="ECO:0007669"/>
    <property type="project" value="UniProtKB-KW"/>
</dbReference>
<dbReference type="CDD" id="cd00653">
    <property type="entry name" value="RNA_pol_B_RPB2"/>
    <property type="match status" value="1"/>
</dbReference>
<proteinExistence type="inferred from homology"/>
<dbReference type="Proteomes" id="UP000757232">
    <property type="component" value="Unassembled WGS sequence"/>
</dbReference>
<sequence length="545" mass="60230">MSFSGYDIEDALILNKASLDRGYGRCQVMRKYATLIRKYPNGTFDRLADAPLDEKGQVQRKYDIIQSDGLAGVGERVDPGDVYVNKQTPANANDNTFTGQAAGVAYKNAPMTYKSPVPGNIDKVMLTDTENDQTLVKVLIRQTRRPELGDKFSSRHGQKGVCGLIVNQEDMPFNDDGITPDSIMNPHGFPSRMTVGKMIELLAGKAGVLDGSLQYGTAFGGSKVEDMSRILVDHGFNYAGKDMLTSGITGEQMEAYVFFGPIYYQKLKHMVMDKMHARARGPRATLTRQPTEGRSREGGLRLGEMERDCLIGYGATQLLLERLMLSSDKFEVHACEVCGLMGYNGWCAYCKSSKSMAKLVIPYAAKLLFQESTFQPQTEARDYEERDEPLQPDESLANLDERVNRNRRDALDREFNNQSGSTHINWAEKGKLKADAIDVWWQPTSAPQAATHAAATIPVQTPLQMEGDQEPVHSFGTPGMPIPMCQYLDFFNASIAIGRQAPLKIHQSCDSYANTAAHSIGYQTNLGCSYNPQDTSMGFVPINGA</sequence>
<dbReference type="EC" id="2.7.7.6" evidence="2"/>
<organism evidence="10 11">
    <name type="scientific">Sanghuangporus baumii</name>
    <name type="common">Phellinus baumii</name>
    <dbReference type="NCBI Taxonomy" id="108892"/>
    <lineage>
        <taxon>Eukaryota</taxon>
        <taxon>Fungi</taxon>
        <taxon>Dikarya</taxon>
        <taxon>Basidiomycota</taxon>
        <taxon>Agaricomycotina</taxon>
        <taxon>Agaricomycetes</taxon>
        <taxon>Hymenochaetales</taxon>
        <taxon>Hymenochaetaceae</taxon>
        <taxon>Sanghuangporus</taxon>
    </lineage>
</organism>
<name>A0A9Q5HTS6_SANBA</name>
<keyword evidence="11" id="KW-1185">Reference proteome</keyword>
<keyword evidence="4" id="KW-0808">Transferase</keyword>
<feature type="region of interest" description="Disordered" evidence="7">
    <location>
        <begin position="378"/>
        <end position="398"/>
    </location>
</feature>
<evidence type="ECO:0000313" key="10">
    <source>
        <dbReference type="EMBL" id="OCB85858.1"/>
    </source>
</evidence>
<feature type="domain" description="DNA-directed RNA polymerase subunit 2 hybrid-binding" evidence="8">
    <location>
        <begin position="1"/>
        <end position="296"/>
    </location>
</feature>
<dbReference type="Gene3D" id="3.90.1800.10">
    <property type="entry name" value="RNA polymerase alpha subunit dimerisation domain"/>
    <property type="match status" value="1"/>
</dbReference>
<evidence type="ECO:0000313" key="11">
    <source>
        <dbReference type="Proteomes" id="UP000757232"/>
    </source>
</evidence>
<evidence type="ECO:0000256" key="6">
    <source>
        <dbReference type="ARBA" id="ARBA00023163"/>
    </source>
</evidence>
<evidence type="ECO:0000256" key="3">
    <source>
        <dbReference type="ARBA" id="ARBA00022478"/>
    </source>
</evidence>
<keyword evidence="3" id="KW-0240">DNA-directed RNA polymerase</keyword>
<dbReference type="InterPro" id="IPR037033">
    <property type="entry name" value="DNA-dir_RNAP_su2_hyb_sf"/>
</dbReference>
<evidence type="ECO:0000259" key="9">
    <source>
        <dbReference type="Pfam" id="PF04560"/>
    </source>
</evidence>
<protein>
    <recommendedName>
        <fullName evidence="2">DNA-directed RNA polymerase</fullName>
        <ecNumber evidence="2">2.7.7.6</ecNumber>
    </recommendedName>
</protein>
<dbReference type="OrthoDB" id="10248617at2759"/>
<dbReference type="PROSITE" id="PS01166">
    <property type="entry name" value="RNA_POL_BETA"/>
    <property type="match status" value="1"/>
</dbReference>
<keyword evidence="6" id="KW-0804">Transcription</keyword>
<dbReference type="FunFam" id="2.40.270.10:FF:000011">
    <property type="entry name" value="DNA-directed RNA polymerase subunit beta"/>
    <property type="match status" value="1"/>
</dbReference>
<evidence type="ECO:0000256" key="4">
    <source>
        <dbReference type="ARBA" id="ARBA00022679"/>
    </source>
</evidence>
<dbReference type="InterPro" id="IPR014724">
    <property type="entry name" value="RNA_pol_RPB2_OB-fold"/>
</dbReference>
<evidence type="ECO:0000256" key="1">
    <source>
        <dbReference type="ARBA" id="ARBA00006835"/>
    </source>
</evidence>
<feature type="domain" description="RNA polymerase Rpb2" evidence="9">
    <location>
        <begin position="298"/>
        <end position="371"/>
    </location>
</feature>
<dbReference type="InterPro" id="IPR015712">
    <property type="entry name" value="DNA-dir_RNA_pol_su2"/>
</dbReference>
<dbReference type="InterPro" id="IPR007641">
    <property type="entry name" value="RNA_pol_Rpb2_7"/>
</dbReference>
<dbReference type="Pfam" id="PF00562">
    <property type="entry name" value="RNA_pol_Rpb2_6"/>
    <property type="match status" value="1"/>
</dbReference>
<dbReference type="Gene3D" id="2.40.50.150">
    <property type="match status" value="1"/>
</dbReference>
<evidence type="ECO:0000256" key="2">
    <source>
        <dbReference type="ARBA" id="ARBA00012418"/>
    </source>
</evidence>
<accession>A0A9Q5HTS6</accession>
<dbReference type="InterPro" id="IPR007120">
    <property type="entry name" value="DNA-dir_RNAP_su2_dom"/>
</dbReference>
<dbReference type="Gene3D" id="2.40.270.10">
    <property type="entry name" value="DNA-directed RNA polymerase, subunit 2, domain 6"/>
    <property type="match status" value="1"/>
</dbReference>
<evidence type="ECO:0000256" key="5">
    <source>
        <dbReference type="ARBA" id="ARBA00022695"/>
    </source>
</evidence>
<dbReference type="GO" id="GO:0006351">
    <property type="term" value="P:DNA-templated transcription"/>
    <property type="evidence" value="ECO:0007669"/>
    <property type="project" value="InterPro"/>
</dbReference>
<comment type="caution">
    <text evidence="10">The sequence shown here is derived from an EMBL/GenBank/DDBJ whole genome shotgun (WGS) entry which is preliminary data.</text>
</comment>
<dbReference type="GO" id="GO:0003899">
    <property type="term" value="F:DNA-directed RNA polymerase activity"/>
    <property type="evidence" value="ECO:0007669"/>
    <property type="project" value="UniProtKB-EC"/>
</dbReference>
<dbReference type="AlphaFoldDB" id="A0A9Q5HTS6"/>
<dbReference type="GO" id="GO:0032549">
    <property type="term" value="F:ribonucleoside binding"/>
    <property type="evidence" value="ECO:0007669"/>
    <property type="project" value="InterPro"/>
</dbReference>
<dbReference type="SUPFAM" id="SSF64484">
    <property type="entry name" value="beta and beta-prime subunits of DNA dependent RNA-polymerase"/>
    <property type="match status" value="1"/>
</dbReference>
<gene>
    <name evidence="10" type="ORF">A7U60_g6989</name>
</gene>
<dbReference type="GO" id="GO:0003677">
    <property type="term" value="F:DNA binding"/>
    <property type="evidence" value="ECO:0007669"/>
    <property type="project" value="InterPro"/>
</dbReference>